<accession>A0ABS1JD80</accession>
<keyword evidence="1" id="KW-0812">Transmembrane</keyword>
<feature type="transmembrane region" description="Helical" evidence="1">
    <location>
        <begin position="20"/>
        <end position="40"/>
    </location>
</feature>
<keyword evidence="1" id="KW-1133">Transmembrane helix</keyword>
<sequence length="67" mass="7974">MWEKQLEWLSATTPWDWTWHIIAAVLCVYFSVPQLCWPMIKRVINLYKKIRGTEPNSKNGDVVDNRP</sequence>
<proteinExistence type="predicted"/>
<evidence type="ECO:0000313" key="2">
    <source>
        <dbReference type="EMBL" id="MBL0388225.1"/>
    </source>
</evidence>
<gene>
    <name evidence="2" type="ORF">JJB07_16550</name>
</gene>
<evidence type="ECO:0000256" key="1">
    <source>
        <dbReference type="SAM" id="Phobius"/>
    </source>
</evidence>
<dbReference type="EMBL" id="JAEQNB010000005">
    <property type="protein sequence ID" value="MBL0388225.1"/>
    <property type="molecule type" value="Genomic_DNA"/>
</dbReference>
<dbReference type="Proteomes" id="UP000602284">
    <property type="component" value="Unassembled WGS sequence"/>
</dbReference>
<keyword evidence="3" id="KW-1185">Reference proteome</keyword>
<dbReference type="RefSeq" id="WP_201636988.1">
    <property type="nucleotide sequence ID" value="NZ_JAEQNB010000005.1"/>
</dbReference>
<organism evidence="2 3">
    <name type="scientific">Tumebacillus amylolyticus</name>
    <dbReference type="NCBI Taxonomy" id="2801339"/>
    <lineage>
        <taxon>Bacteria</taxon>
        <taxon>Bacillati</taxon>
        <taxon>Bacillota</taxon>
        <taxon>Bacilli</taxon>
        <taxon>Bacillales</taxon>
        <taxon>Alicyclobacillaceae</taxon>
        <taxon>Tumebacillus</taxon>
    </lineage>
</organism>
<protein>
    <recommendedName>
        <fullName evidence="4">NarG-like domain-containing protein</fullName>
    </recommendedName>
</protein>
<evidence type="ECO:0008006" key="4">
    <source>
        <dbReference type="Google" id="ProtNLM"/>
    </source>
</evidence>
<evidence type="ECO:0000313" key="3">
    <source>
        <dbReference type="Proteomes" id="UP000602284"/>
    </source>
</evidence>
<keyword evidence="1" id="KW-0472">Membrane</keyword>
<name>A0ABS1JD80_9BACL</name>
<comment type="caution">
    <text evidence="2">The sequence shown here is derived from an EMBL/GenBank/DDBJ whole genome shotgun (WGS) entry which is preliminary data.</text>
</comment>
<reference evidence="2 3" key="1">
    <citation type="submission" date="2021-01" db="EMBL/GenBank/DDBJ databases">
        <title>Tumebacillus sp. strain ITR2 16S ribosomal RNA gene Genome sequencing and assembly.</title>
        <authorList>
            <person name="Kang M."/>
        </authorList>
    </citation>
    <scope>NUCLEOTIDE SEQUENCE [LARGE SCALE GENOMIC DNA]</scope>
    <source>
        <strain evidence="2 3">ITR2</strain>
    </source>
</reference>